<sequence>MLTQIEGIHHITSMARDAQETDRFITGTLGLRRVKKTVNFDAPDVYHLYYANGVGAPGTVMTYFPFPNIVAGSRGAGEVGTTVYAVPEGSLDYWTKRFDEHDVTGVARETRFGETRLRFDGIDGDGFALVETKDDARAPWDGAGIDADVAIRGFHSASLVLRDNGGSKALLSLMGYTPVAEEGGVLRMKREGGNGADLIDLETSPDAPVARQGAGSVHHIAFAVADDPAELAVRAALEAEGFRVTPVIDRDYFHSIYFRAPGGVLFEIATNVPGFDNDEDMAHLGEALKLPKQHAHLRAQLEKALPEIGG</sequence>
<proteinExistence type="predicted"/>
<feature type="domain" description="VOC" evidence="2">
    <location>
        <begin position="7"/>
        <end position="132"/>
    </location>
</feature>
<dbReference type="PROSITE" id="PS51819">
    <property type="entry name" value="VOC"/>
    <property type="match status" value="2"/>
</dbReference>
<accession>A0ABU4AHM9</accession>
<dbReference type="Gene3D" id="3.10.180.10">
    <property type="entry name" value="2,3-Dihydroxybiphenyl 1,2-Dioxygenase, domain 1"/>
    <property type="match status" value="2"/>
</dbReference>
<protein>
    <submittedName>
        <fullName evidence="3">VOC family protein</fullName>
    </submittedName>
</protein>
<comment type="caution">
    <text evidence="3">The sequence shown here is derived from an EMBL/GenBank/DDBJ whole genome shotgun (WGS) entry which is preliminary data.</text>
</comment>
<dbReference type="RefSeq" id="WP_317560708.1">
    <property type="nucleotide sequence ID" value="NZ_JAWLIP010000002.1"/>
</dbReference>
<evidence type="ECO:0000313" key="3">
    <source>
        <dbReference type="EMBL" id="MDV6225752.1"/>
    </source>
</evidence>
<feature type="domain" description="VOC" evidence="2">
    <location>
        <begin position="153"/>
        <end position="271"/>
    </location>
</feature>
<dbReference type="InterPro" id="IPR052537">
    <property type="entry name" value="Extradiol_RC_dioxygenase"/>
</dbReference>
<dbReference type="PANTHER" id="PTHR36110:SF2">
    <property type="entry name" value="RING-CLEAVING DIOXYGENASE MHQE-RELATED"/>
    <property type="match status" value="1"/>
</dbReference>
<evidence type="ECO:0000313" key="4">
    <source>
        <dbReference type="Proteomes" id="UP001185659"/>
    </source>
</evidence>
<dbReference type="InterPro" id="IPR004360">
    <property type="entry name" value="Glyas_Fos-R_dOase_dom"/>
</dbReference>
<organism evidence="3 4">
    <name type="scientific">Nitratireductor aquimarinus</name>
    <dbReference type="NCBI Taxonomy" id="889300"/>
    <lineage>
        <taxon>Bacteria</taxon>
        <taxon>Pseudomonadati</taxon>
        <taxon>Pseudomonadota</taxon>
        <taxon>Alphaproteobacteria</taxon>
        <taxon>Hyphomicrobiales</taxon>
        <taxon>Phyllobacteriaceae</taxon>
        <taxon>Nitratireductor</taxon>
    </lineage>
</organism>
<evidence type="ECO:0000259" key="1">
    <source>
        <dbReference type="PROSITE" id="PS50042"/>
    </source>
</evidence>
<dbReference type="Pfam" id="PF00903">
    <property type="entry name" value="Glyoxalase"/>
    <property type="match status" value="1"/>
</dbReference>
<dbReference type="InterPro" id="IPR037523">
    <property type="entry name" value="VOC_core"/>
</dbReference>
<dbReference type="SUPFAM" id="SSF54593">
    <property type="entry name" value="Glyoxalase/Bleomycin resistance protein/Dihydroxybiphenyl dioxygenase"/>
    <property type="match status" value="1"/>
</dbReference>
<dbReference type="InterPro" id="IPR029068">
    <property type="entry name" value="Glyas_Bleomycin-R_OHBP_Dase"/>
</dbReference>
<evidence type="ECO:0000259" key="2">
    <source>
        <dbReference type="PROSITE" id="PS51819"/>
    </source>
</evidence>
<dbReference type="InterPro" id="IPR000595">
    <property type="entry name" value="cNMP-bd_dom"/>
</dbReference>
<dbReference type="EMBL" id="JAWLIP010000002">
    <property type="protein sequence ID" value="MDV6225752.1"/>
    <property type="molecule type" value="Genomic_DNA"/>
</dbReference>
<gene>
    <name evidence="3" type="ORF">R2G56_05590</name>
</gene>
<name>A0ABU4AHM9_9HYPH</name>
<dbReference type="PANTHER" id="PTHR36110">
    <property type="entry name" value="RING-CLEAVING DIOXYGENASE MHQE-RELATED"/>
    <property type="match status" value="1"/>
</dbReference>
<dbReference type="PROSITE" id="PS50042">
    <property type="entry name" value="CNMP_BINDING_3"/>
    <property type="match status" value="1"/>
</dbReference>
<keyword evidence="4" id="KW-1185">Reference proteome</keyword>
<reference evidence="3 4" key="1">
    <citation type="submission" date="2023-10" db="EMBL/GenBank/DDBJ databases">
        <authorList>
            <person name="Venkata Ramana C."/>
            <person name="Sasikala C."/>
            <person name="Dhurka M."/>
        </authorList>
    </citation>
    <scope>NUCLEOTIDE SEQUENCE [LARGE SCALE GENOMIC DNA]</scope>
    <source>
        <strain evidence="3 4">KCTC 32151</strain>
    </source>
</reference>
<dbReference type="Proteomes" id="UP001185659">
    <property type="component" value="Unassembled WGS sequence"/>
</dbReference>
<feature type="domain" description="Cyclic nucleotide-binding" evidence="1">
    <location>
        <begin position="77"/>
        <end position="120"/>
    </location>
</feature>